<dbReference type="EC" id="3.6.1.11" evidence="2"/>
<dbReference type="Pfam" id="PF21447">
    <property type="entry name" value="Ppx-GppA_III"/>
    <property type="match status" value="1"/>
</dbReference>
<reference evidence="7 8" key="1">
    <citation type="submission" date="2019-11" db="EMBL/GenBank/DDBJ databases">
        <title>Bacillus lacus genome.</title>
        <authorList>
            <person name="Allen C.J."/>
            <person name="Newman J.D."/>
        </authorList>
    </citation>
    <scope>NUCLEOTIDE SEQUENCE [LARGE SCALE GENOMIC DNA]</scope>
    <source>
        <strain evidence="7 8">KCTC 33946</strain>
    </source>
</reference>
<feature type="domain" description="Ppx/GppA phosphatase C-terminal" evidence="6">
    <location>
        <begin position="316"/>
        <end position="481"/>
    </location>
</feature>
<accession>A0A7X2M0W9</accession>
<gene>
    <name evidence="7" type="primary">ppx</name>
    <name evidence="7" type="ORF">GJU40_16670</name>
</gene>
<dbReference type="SUPFAM" id="SSF109604">
    <property type="entry name" value="HD-domain/PDEase-like"/>
    <property type="match status" value="1"/>
</dbReference>
<dbReference type="OrthoDB" id="9807195at2"/>
<protein>
    <recommendedName>
        <fullName evidence="2">exopolyphosphatase</fullName>
        <ecNumber evidence="2">3.6.1.11</ecNumber>
    </recommendedName>
</protein>
<evidence type="ECO:0000256" key="3">
    <source>
        <dbReference type="ARBA" id="ARBA00022801"/>
    </source>
</evidence>
<keyword evidence="3 7" id="KW-0378">Hydrolase</keyword>
<evidence type="ECO:0000256" key="1">
    <source>
        <dbReference type="ARBA" id="ARBA00007125"/>
    </source>
</evidence>
<dbReference type="Pfam" id="PF02541">
    <property type="entry name" value="Ppx-GppA"/>
    <property type="match status" value="1"/>
</dbReference>
<dbReference type="Gene3D" id="3.30.420.40">
    <property type="match status" value="1"/>
</dbReference>
<dbReference type="PANTHER" id="PTHR30005">
    <property type="entry name" value="EXOPOLYPHOSPHATASE"/>
    <property type="match status" value="1"/>
</dbReference>
<comment type="similarity">
    <text evidence="1">Belongs to the GppA/Ppx family.</text>
</comment>
<evidence type="ECO:0000256" key="4">
    <source>
        <dbReference type="ARBA" id="ARBA00047607"/>
    </source>
</evidence>
<name>A0A7X2M0W9_9BACI</name>
<dbReference type="Gene3D" id="3.30.420.150">
    <property type="entry name" value="Exopolyphosphatase. Domain 2"/>
    <property type="match status" value="1"/>
</dbReference>
<dbReference type="NCBIfam" id="TIGR03706">
    <property type="entry name" value="exo_poly_only"/>
    <property type="match status" value="1"/>
</dbReference>
<dbReference type="PANTHER" id="PTHR30005:SF0">
    <property type="entry name" value="RETROGRADE REGULATION PROTEIN 2"/>
    <property type="match status" value="1"/>
</dbReference>
<evidence type="ECO:0000313" key="7">
    <source>
        <dbReference type="EMBL" id="MRX73777.1"/>
    </source>
</evidence>
<keyword evidence="8" id="KW-1185">Reference proteome</keyword>
<comment type="catalytic activity">
    <reaction evidence="4">
        <text>[phosphate](n) + H2O = [phosphate](n-1) + phosphate + H(+)</text>
        <dbReference type="Rhea" id="RHEA:21528"/>
        <dbReference type="Rhea" id="RHEA-COMP:9859"/>
        <dbReference type="Rhea" id="RHEA-COMP:14279"/>
        <dbReference type="ChEBI" id="CHEBI:15377"/>
        <dbReference type="ChEBI" id="CHEBI:15378"/>
        <dbReference type="ChEBI" id="CHEBI:16838"/>
        <dbReference type="ChEBI" id="CHEBI:43474"/>
        <dbReference type="EC" id="3.6.1.11"/>
    </reaction>
</comment>
<dbReference type="InterPro" id="IPR003695">
    <property type="entry name" value="Ppx_GppA_N"/>
</dbReference>
<evidence type="ECO:0000259" key="6">
    <source>
        <dbReference type="Pfam" id="PF21447"/>
    </source>
</evidence>
<dbReference type="InterPro" id="IPR022371">
    <property type="entry name" value="Exopolyphosphatase"/>
</dbReference>
<dbReference type="RefSeq" id="WP_154309239.1">
    <property type="nucleotide sequence ID" value="NZ_WKKI01000045.1"/>
</dbReference>
<comment type="caution">
    <text evidence="7">The sequence shown here is derived from an EMBL/GenBank/DDBJ whole genome shotgun (WGS) entry which is preliminary data.</text>
</comment>
<dbReference type="InterPro" id="IPR043129">
    <property type="entry name" value="ATPase_NBD"/>
</dbReference>
<dbReference type="Gene3D" id="1.10.3210.10">
    <property type="entry name" value="Hypothetical protein af1432"/>
    <property type="match status" value="1"/>
</dbReference>
<dbReference type="GO" id="GO:0006793">
    <property type="term" value="P:phosphorus metabolic process"/>
    <property type="evidence" value="ECO:0007669"/>
    <property type="project" value="InterPro"/>
</dbReference>
<dbReference type="GO" id="GO:0006357">
    <property type="term" value="P:regulation of transcription by RNA polymerase II"/>
    <property type="evidence" value="ECO:0007669"/>
    <property type="project" value="TreeGrafter"/>
</dbReference>
<dbReference type="CDD" id="cd24052">
    <property type="entry name" value="ASKHA_NBD_HpPPX-GppA-like"/>
    <property type="match status" value="1"/>
</dbReference>
<evidence type="ECO:0000259" key="5">
    <source>
        <dbReference type="Pfam" id="PF02541"/>
    </source>
</evidence>
<dbReference type="Proteomes" id="UP000448867">
    <property type="component" value="Unassembled WGS sequence"/>
</dbReference>
<sequence length="508" mass="58133">MEKYGIIDIGSNTMRLVIFQQDRSGRLKEIENVKVVARLREYLTEDYILTNRGVDVLLSALNSFQKVTRHHKLDEIKCVATATIRQAVNQKEIITSVENKTDFSMRVLSEYEEAYYGYLAVANSTALETGITVDIGGGSTEVTYFENRELKEYHSFPFGAVSLKKQFISGDVPSENEIVKLRDFIAGSFKSLPWIQGKKVNLVGIGGSARNMVQIDQAARQYPFAGVHQYKMNRENIYHIKRFLASLSFQDLQRVEGLSKDRADIIIPAVEVFHTLAELINTDTFILSRKGLRDGIFYEELTKNFGVSKFPNVVEESFYELATDYDINLNHVYHVTKILTDLISLLGREGVLSFSKEEMVLLKRGAFVYNLGQYIDSESSSQHTFYLLANRTIDGLLHMQRLKLALVASYRSKASFRQYIGPYESWFSKEEQKNLRLMGALLKFAYSLNATKRNIVKEISLAKDEEGYYLTVACSDDWQPEQYQVEKEKKHLEKTLKSSINVNFVKAK</sequence>
<dbReference type="InterPro" id="IPR050273">
    <property type="entry name" value="GppA/Ppx_hydrolase"/>
</dbReference>
<evidence type="ECO:0000313" key="8">
    <source>
        <dbReference type="Proteomes" id="UP000448867"/>
    </source>
</evidence>
<proteinExistence type="inferred from homology"/>
<evidence type="ECO:0000256" key="2">
    <source>
        <dbReference type="ARBA" id="ARBA00012451"/>
    </source>
</evidence>
<dbReference type="EMBL" id="WKKI01000045">
    <property type="protein sequence ID" value="MRX73777.1"/>
    <property type="molecule type" value="Genomic_DNA"/>
</dbReference>
<dbReference type="GO" id="GO:0004309">
    <property type="term" value="F:exopolyphosphatase activity"/>
    <property type="evidence" value="ECO:0007669"/>
    <property type="project" value="UniProtKB-EC"/>
</dbReference>
<organism evidence="7 8">
    <name type="scientific">Metabacillus lacus</name>
    <dbReference type="NCBI Taxonomy" id="1983721"/>
    <lineage>
        <taxon>Bacteria</taxon>
        <taxon>Bacillati</taxon>
        <taxon>Bacillota</taxon>
        <taxon>Bacilli</taxon>
        <taxon>Bacillales</taxon>
        <taxon>Bacillaceae</taxon>
        <taxon>Metabacillus</taxon>
    </lineage>
</organism>
<dbReference type="SUPFAM" id="SSF53067">
    <property type="entry name" value="Actin-like ATPase domain"/>
    <property type="match status" value="2"/>
</dbReference>
<dbReference type="AlphaFoldDB" id="A0A7X2M0W9"/>
<dbReference type="InterPro" id="IPR048950">
    <property type="entry name" value="Ppx_GppA_C"/>
</dbReference>
<feature type="domain" description="Ppx/GppA phosphatase N-terminal" evidence="5">
    <location>
        <begin position="20"/>
        <end position="303"/>
    </location>
</feature>